<dbReference type="InterPro" id="IPR053876">
    <property type="entry name" value="Phage_int_M"/>
</dbReference>
<dbReference type="CDD" id="cd00801">
    <property type="entry name" value="INT_P4_C"/>
    <property type="match status" value="1"/>
</dbReference>
<dbReference type="InterPro" id="IPR010998">
    <property type="entry name" value="Integrase_recombinase_N"/>
</dbReference>
<feature type="domain" description="Tyr recombinase" evidence="5">
    <location>
        <begin position="211"/>
        <end position="388"/>
    </location>
</feature>
<evidence type="ECO:0000313" key="6">
    <source>
        <dbReference type="EMBL" id="WOH37684.1"/>
    </source>
</evidence>
<dbReference type="PANTHER" id="PTHR30629">
    <property type="entry name" value="PROPHAGE INTEGRASE"/>
    <property type="match status" value="1"/>
</dbReference>
<evidence type="ECO:0000259" key="5">
    <source>
        <dbReference type="PROSITE" id="PS51898"/>
    </source>
</evidence>
<dbReference type="InterPro" id="IPR013762">
    <property type="entry name" value="Integrase-like_cat_sf"/>
</dbReference>
<keyword evidence="3" id="KW-0238">DNA-binding</keyword>
<dbReference type="InterPro" id="IPR050808">
    <property type="entry name" value="Phage_Integrase"/>
</dbReference>
<dbReference type="Gene3D" id="1.10.150.130">
    <property type="match status" value="1"/>
</dbReference>
<dbReference type="InterPro" id="IPR025166">
    <property type="entry name" value="Integrase_DNA_bind_dom"/>
</dbReference>
<comment type="similarity">
    <text evidence="1">Belongs to the 'phage' integrase family.</text>
</comment>
<keyword evidence="4" id="KW-0233">DNA recombination</keyword>
<dbReference type="NCBIfam" id="NF007246">
    <property type="entry name" value="PRK09692.1"/>
    <property type="match status" value="1"/>
</dbReference>
<organism evidence="6 7">
    <name type="scientific">Thalassotalea fonticola</name>
    <dbReference type="NCBI Taxonomy" id="3065649"/>
    <lineage>
        <taxon>Bacteria</taxon>
        <taxon>Pseudomonadati</taxon>
        <taxon>Pseudomonadota</taxon>
        <taxon>Gammaproteobacteria</taxon>
        <taxon>Alteromonadales</taxon>
        <taxon>Colwelliaceae</taxon>
        <taxon>Thalassotalea</taxon>
    </lineage>
</organism>
<dbReference type="InterPro" id="IPR002104">
    <property type="entry name" value="Integrase_catalytic"/>
</dbReference>
<dbReference type="Gene3D" id="1.10.443.10">
    <property type="entry name" value="Intergrase catalytic core"/>
    <property type="match status" value="1"/>
</dbReference>
<dbReference type="PROSITE" id="PS51898">
    <property type="entry name" value="TYR_RECOMBINASE"/>
    <property type="match status" value="1"/>
</dbReference>
<dbReference type="Gene3D" id="3.30.160.390">
    <property type="entry name" value="Integrase, DNA-binding domain"/>
    <property type="match status" value="1"/>
</dbReference>
<evidence type="ECO:0000313" key="7">
    <source>
        <dbReference type="Proteomes" id="UP001301442"/>
    </source>
</evidence>
<sequence length="415" mass="47710">MAKVTTPLNATQIKNAKAVLKDMTLFDGGGLAIIVKVNGSKLWRFRYTQPITKKRAMISFGSWPEVSLADARKKRDEARKLIATEIDPLQYRNKLQQSQQQKFKNTLEIIAYNWFVIKKTRITPDYADDVWRSFKLHVFPKLGNYPISQVTAPLTIEALRPLSKLKKPQFETIKRVCQRLNEVMTFAVNTGVIHANPLTGINAAFEKPKKKHLPTITPDELPKFMTDLKSASIKPITYQMILWQLHTMVRPSEAAGARWDEIKFDTKEWHIPGKRMKNKRAHVVPLSHQLLHLLETMKQISGKREHIFPNSVNPRRSANNQSVNMAIKRMGYAGKLVAHGLRSIASTTLNENEFPFDVIESALAHIDRNEVRSAYNRAQYLDQRRKMMQWWSNHIEHCSEGNMNISCGKTLSLFN</sequence>
<dbReference type="InterPro" id="IPR038488">
    <property type="entry name" value="Integrase_DNA-bd_sf"/>
</dbReference>
<gene>
    <name evidence="6" type="ORF">RI844_00120</name>
</gene>
<name>A0ABZ0GPN9_9GAMM</name>
<accession>A0ABZ0GPN9</accession>
<keyword evidence="7" id="KW-1185">Reference proteome</keyword>
<evidence type="ECO:0000256" key="3">
    <source>
        <dbReference type="ARBA" id="ARBA00023125"/>
    </source>
</evidence>
<evidence type="ECO:0000256" key="4">
    <source>
        <dbReference type="ARBA" id="ARBA00023172"/>
    </source>
</evidence>
<proteinExistence type="inferred from homology"/>
<protein>
    <submittedName>
        <fullName evidence="6">Integrase domain-containing protein</fullName>
    </submittedName>
</protein>
<reference evidence="6 7" key="1">
    <citation type="submission" date="2023-09" db="EMBL/GenBank/DDBJ databases">
        <authorList>
            <person name="Qi X."/>
        </authorList>
    </citation>
    <scope>NUCLEOTIDE SEQUENCE [LARGE SCALE GENOMIC DNA]</scope>
    <source>
        <strain evidence="6 7">S1-1</strain>
    </source>
</reference>
<keyword evidence="2" id="KW-0229">DNA integration</keyword>
<dbReference type="InterPro" id="IPR011010">
    <property type="entry name" value="DNA_brk_join_enz"/>
</dbReference>
<dbReference type="Pfam" id="PF00589">
    <property type="entry name" value="Phage_integrase"/>
    <property type="match status" value="1"/>
</dbReference>
<dbReference type="RefSeq" id="WP_348396462.1">
    <property type="nucleotide sequence ID" value="NZ_CP136600.1"/>
</dbReference>
<evidence type="ECO:0000256" key="1">
    <source>
        <dbReference type="ARBA" id="ARBA00008857"/>
    </source>
</evidence>
<dbReference type="Pfam" id="PF22022">
    <property type="entry name" value="Phage_int_M"/>
    <property type="match status" value="1"/>
</dbReference>
<dbReference type="Pfam" id="PF13356">
    <property type="entry name" value="Arm-DNA-bind_3"/>
    <property type="match status" value="1"/>
</dbReference>
<dbReference type="SUPFAM" id="SSF56349">
    <property type="entry name" value="DNA breaking-rejoining enzymes"/>
    <property type="match status" value="1"/>
</dbReference>
<dbReference type="Proteomes" id="UP001301442">
    <property type="component" value="Chromosome"/>
</dbReference>
<dbReference type="EMBL" id="CP136600">
    <property type="protein sequence ID" value="WOH37684.1"/>
    <property type="molecule type" value="Genomic_DNA"/>
</dbReference>
<dbReference type="PANTHER" id="PTHR30629:SF6">
    <property type="entry name" value="PROPHAGE INTEGRASE INTA-RELATED"/>
    <property type="match status" value="1"/>
</dbReference>
<evidence type="ECO:0000256" key="2">
    <source>
        <dbReference type="ARBA" id="ARBA00022908"/>
    </source>
</evidence>